<evidence type="ECO:0008006" key="4">
    <source>
        <dbReference type="Google" id="ProtNLM"/>
    </source>
</evidence>
<reference evidence="2 3" key="1">
    <citation type="submission" date="2019-07" db="EMBL/GenBank/DDBJ databases">
        <title>Complete Genome Sequence of Leptotrichia shahii Strain JCM 16776.</title>
        <authorList>
            <person name="Watanabe S."/>
            <person name="Cui L."/>
        </authorList>
    </citation>
    <scope>NUCLEOTIDE SEQUENCE [LARGE SCALE GENOMIC DNA]</scope>
    <source>
        <strain evidence="2 3">JCM16776</strain>
    </source>
</reference>
<accession>A0A510JR27</accession>
<feature type="transmembrane region" description="Helical" evidence="1">
    <location>
        <begin position="173"/>
        <end position="206"/>
    </location>
</feature>
<keyword evidence="1" id="KW-0472">Membrane</keyword>
<keyword evidence="1" id="KW-1133">Transmembrane helix</keyword>
<dbReference type="Proteomes" id="UP000322617">
    <property type="component" value="Chromosome"/>
</dbReference>
<feature type="transmembrane region" description="Helical" evidence="1">
    <location>
        <begin position="12"/>
        <end position="29"/>
    </location>
</feature>
<dbReference type="EMBL" id="AP019827">
    <property type="protein sequence ID" value="BBM41664.1"/>
    <property type="molecule type" value="Genomic_DNA"/>
</dbReference>
<keyword evidence="1" id="KW-0812">Transmembrane</keyword>
<organism evidence="2 3">
    <name type="scientific">Leptotrichia shahii</name>
    <dbReference type="NCBI Taxonomy" id="157691"/>
    <lineage>
        <taxon>Bacteria</taxon>
        <taxon>Fusobacteriati</taxon>
        <taxon>Fusobacteriota</taxon>
        <taxon>Fusobacteriia</taxon>
        <taxon>Fusobacteriales</taxon>
        <taxon>Leptotrichiaceae</taxon>
        <taxon>Leptotrichia</taxon>
    </lineage>
</organism>
<dbReference type="STRING" id="1122172.GCA_000373045_01460"/>
<sequence length="659" mass="77625">MYNKTEKIKKIISYLMITTIVLLITYLNFKKLKFVEDPDIWAEINYGKEVWKTKSLFPNTWIPATELMFFRPAIIYSLIYGLTKRYILSYSISLTITLALIIWSYIYMLKAYKYKNDVILPSIVLLLSFGGEFRSFAILNFLLYGYYGFYTITTFLIIGFIQRIYDDEKINKYVIILIFILTFISGISGIRMLIFLYIPLLITLIFNRYILKNVEIKTIKYGIYLVALNILGVLLSKIFFSNTIIFKSQEVLTVTKFSDLINIFYDNISSILYSILGWSGGMEIQSAKAFDMLFKGILFLFVILFIYKNKEKYKKNIVVTFFMIYLIIIFGIKILIYSKVSNGFYWYYYLIPCLFSFLICDIIQEKKYKNKMFCLIVVIFLSNIFASDTVYLEYKKDNEINVITDYLKNNNIEEVATFFNLSGKIWPYSEGKIKIGHWYNSIIDINDIKPFYWLGNSSVYNFKDVPTIVVLSDDQEKMLFNNLNSKLYTNKAEKIFETKHYKIYKFDINPLAELRIPRKNEELEFPPASILSIDLKNGYTEDKHSVNSKGLDGFVFYGPYIEIKKGIYNIELYYETTLLSIPNNTEIGYFDIISHNDDLDIQKITTIAKEKIIFNKSNNKVILKNVILSEKNNKNVEFRVYGYKGYKFKIYKMKIKCIK</sequence>
<dbReference type="KEGG" id="lsz:JCM16776_1910"/>
<keyword evidence="3" id="KW-1185">Reference proteome</keyword>
<feature type="transmembrane region" description="Helical" evidence="1">
    <location>
        <begin position="143"/>
        <end position="161"/>
    </location>
</feature>
<feature type="transmembrane region" description="Helical" evidence="1">
    <location>
        <begin position="319"/>
        <end position="338"/>
    </location>
</feature>
<evidence type="ECO:0000313" key="3">
    <source>
        <dbReference type="Proteomes" id="UP000322617"/>
    </source>
</evidence>
<evidence type="ECO:0000256" key="1">
    <source>
        <dbReference type="SAM" id="Phobius"/>
    </source>
</evidence>
<gene>
    <name evidence="2" type="ORF">JCM16776_1910</name>
</gene>
<name>A0A510JR27_9FUSO</name>
<feature type="transmembrane region" description="Helical" evidence="1">
    <location>
        <begin position="344"/>
        <end position="360"/>
    </location>
</feature>
<feature type="transmembrane region" description="Helical" evidence="1">
    <location>
        <begin position="290"/>
        <end position="307"/>
    </location>
</feature>
<feature type="transmembrane region" description="Helical" evidence="1">
    <location>
        <begin position="87"/>
        <end position="106"/>
    </location>
</feature>
<protein>
    <recommendedName>
        <fullName evidence="4">Glycosyltransferase RgtA/B/C/D-like domain-containing protein</fullName>
    </recommendedName>
</protein>
<proteinExistence type="predicted"/>
<dbReference type="AlphaFoldDB" id="A0A510JR27"/>
<feature type="transmembrane region" description="Helical" evidence="1">
    <location>
        <begin position="372"/>
        <end position="392"/>
    </location>
</feature>
<evidence type="ECO:0000313" key="2">
    <source>
        <dbReference type="EMBL" id="BBM41664.1"/>
    </source>
</evidence>
<feature type="transmembrane region" description="Helical" evidence="1">
    <location>
        <begin position="221"/>
        <end position="240"/>
    </location>
</feature>